<protein>
    <submittedName>
        <fullName evidence="1">Uncharacterized protein</fullName>
    </submittedName>
</protein>
<organism evidence="1 2">
    <name type="scientific">Fusarium gaditjirri</name>
    <dbReference type="NCBI Taxonomy" id="282569"/>
    <lineage>
        <taxon>Eukaryota</taxon>
        <taxon>Fungi</taxon>
        <taxon>Dikarya</taxon>
        <taxon>Ascomycota</taxon>
        <taxon>Pezizomycotina</taxon>
        <taxon>Sordariomycetes</taxon>
        <taxon>Hypocreomycetidae</taxon>
        <taxon>Hypocreales</taxon>
        <taxon>Nectriaceae</taxon>
        <taxon>Fusarium</taxon>
        <taxon>Fusarium nisikadoi species complex</taxon>
    </lineage>
</organism>
<accession>A0A8H4SR32</accession>
<dbReference type="OrthoDB" id="5008122at2759"/>
<evidence type="ECO:0000313" key="2">
    <source>
        <dbReference type="Proteomes" id="UP000604273"/>
    </source>
</evidence>
<dbReference type="AlphaFoldDB" id="A0A8H4SR32"/>
<reference evidence="1" key="1">
    <citation type="journal article" date="2020" name="BMC Genomics">
        <title>Correction to: Identification and distribution of gene clusters required for synthesis of sphingolipid metabolism inhibitors in diverse species of the filamentous fungus Fusarium.</title>
        <authorList>
            <person name="Kim H.S."/>
            <person name="Lohmar J.M."/>
            <person name="Busman M."/>
            <person name="Brown D.W."/>
            <person name="Naumann T.A."/>
            <person name="Divon H.H."/>
            <person name="Lysoe E."/>
            <person name="Uhlig S."/>
            <person name="Proctor R.H."/>
        </authorList>
    </citation>
    <scope>NUCLEOTIDE SEQUENCE</scope>
    <source>
        <strain evidence="1">NRRL 45417</strain>
    </source>
</reference>
<reference evidence="1" key="2">
    <citation type="submission" date="2020-05" db="EMBL/GenBank/DDBJ databases">
        <authorList>
            <person name="Kim H.-S."/>
            <person name="Proctor R.H."/>
            <person name="Brown D.W."/>
        </authorList>
    </citation>
    <scope>NUCLEOTIDE SEQUENCE</scope>
    <source>
        <strain evidence="1">NRRL 45417</strain>
    </source>
</reference>
<dbReference type="EMBL" id="JABFAI010000456">
    <property type="protein sequence ID" value="KAF4944158.1"/>
    <property type="molecule type" value="Genomic_DNA"/>
</dbReference>
<gene>
    <name evidence="1" type="ORF">FGADI_12871</name>
</gene>
<sequence length="303" mass="33607">METTQSHSAISAIDGLLACLIYPAATGSEMTPTYHGDLCHQIDRYWDRLRRIMLTQTTPSPTALFNSFHSSTQFIEIAIFTFRNVLVGAKPNSLNAIFSLCSLSYIASCCLRNHDNFRDIDVWRDAIRDPQERRMFSDLAGVVWPQVSSTTDDALIEFDFMLEELLFSDVPIPSWELEAIPESSFTSVGKLLRTSSSLQDLQGSAIMSNLISFLTECGDVLHVFSGRGVTTKDLYSCIAFTQGGSEAKTLVNSCVQRLKSDDASQNPPTAGIISIVERFIALGYLQTPEELRKYMLCVGRVSG</sequence>
<keyword evidence="2" id="KW-1185">Reference proteome</keyword>
<dbReference type="Proteomes" id="UP000604273">
    <property type="component" value="Unassembled WGS sequence"/>
</dbReference>
<name>A0A8H4SR32_9HYPO</name>
<comment type="caution">
    <text evidence="1">The sequence shown here is derived from an EMBL/GenBank/DDBJ whole genome shotgun (WGS) entry which is preliminary data.</text>
</comment>
<evidence type="ECO:0000313" key="1">
    <source>
        <dbReference type="EMBL" id="KAF4944158.1"/>
    </source>
</evidence>
<proteinExistence type="predicted"/>